<dbReference type="InterPro" id="IPR036249">
    <property type="entry name" value="Thioredoxin-like_sf"/>
</dbReference>
<evidence type="ECO:0000259" key="2">
    <source>
        <dbReference type="Pfam" id="PF03190"/>
    </source>
</evidence>
<accession>A0A4U2ZAJ0</accession>
<evidence type="ECO:0000313" key="3">
    <source>
        <dbReference type="EMBL" id="TKI71204.1"/>
    </source>
</evidence>
<feature type="domain" description="Spermatogenesis-associated protein 20-like TRX" evidence="2">
    <location>
        <begin position="24"/>
        <end position="174"/>
    </location>
</feature>
<comment type="caution">
    <text evidence="3">The sequence shown here is derived from an EMBL/GenBank/DDBJ whole genome shotgun (WGS) entry which is preliminary data.</text>
</comment>
<proteinExistence type="predicted"/>
<dbReference type="Proteomes" id="UP000309561">
    <property type="component" value="Unassembled WGS sequence"/>
</dbReference>
<dbReference type="PANTHER" id="PTHR42899:SF1">
    <property type="entry name" value="SPERMATOGENESIS-ASSOCIATED PROTEIN 20"/>
    <property type="match status" value="1"/>
</dbReference>
<reference evidence="3 4" key="1">
    <citation type="submission" date="2019-04" db="EMBL/GenBank/DDBJ databases">
        <title>Sulfurimonas crateris sp. nov. a facultative anaerobic sulfur-oxidizing chemolithautotrophic bacterium isolated from a terrestrial mud vulcano.</title>
        <authorList>
            <person name="Ratnikova N.M."/>
            <person name="Slobodkin A.I."/>
            <person name="Merkel A.Y."/>
            <person name="Novikov A."/>
            <person name="Bonch-Osmolovskaya E.A."/>
            <person name="Slobodkina G.B."/>
        </authorList>
    </citation>
    <scope>NUCLEOTIDE SEQUENCE [LARGE SCALE GENOMIC DNA]</scope>
    <source>
        <strain evidence="3 4">SN118</strain>
    </source>
</reference>
<protein>
    <submittedName>
        <fullName evidence="3">Thioredoxin domain-containing protein</fullName>
    </submittedName>
</protein>
<dbReference type="PANTHER" id="PTHR42899">
    <property type="entry name" value="SPERMATOGENESIS-ASSOCIATED PROTEIN 20"/>
    <property type="match status" value="1"/>
</dbReference>
<dbReference type="AlphaFoldDB" id="A0A4U2ZAJ0"/>
<dbReference type="InterPro" id="IPR008928">
    <property type="entry name" value="6-hairpin_glycosidase_sf"/>
</dbReference>
<dbReference type="PIRSF" id="PIRSF006402">
    <property type="entry name" value="UCP006402_thioredoxin"/>
    <property type="match status" value="1"/>
</dbReference>
<evidence type="ECO:0000313" key="4">
    <source>
        <dbReference type="Proteomes" id="UP000309561"/>
    </source>
</evidence>
<dbReference type="OrthoDB" id="9762614at2"/>
<dbReference type="EMBL" id="SZPX01000001">
    <property type="protein sequence ID" value="TKI71204.1"/>
    <property type="molecule type" value="Genomic_DNA"/>
</dbReference>
<dbReference type="Gene3D" id="1.50.10.20">
    <property type="match status" value="1"/>
</dbReference>
<keyword evidence="1" id="KW-0732">Signal</keyword>
<feature type="signal peptide" evidence="1">
    <location>
        <begin position="1"/>
        <end position="20"/>
    </location>
</feature>
<dbReference type="RefSeq" id="WP_137011806.1">
    <property type="nucleotide sequence ID" value="NZ_SZPX01000001.1"/>
</dbReference>
<dbReference type="InterPro" id="IPR024705">
    <property type="entry name" value="Ssp411"/>
</dbReference>
<name>A0A4U2ZAJ0_9BACT</name>
<feature type="chain" id="PRO_5020540774" evidence="1">
    <location>
        <begin position="21"/>
        <end position="668"/>
    </location>
</feature>
<dbReference type="GO" id="GO:0005975">
    <property type="term" value="P:carbohydrate metabolic process"/>
    <property type="evidence" value="ECO:0007669"/>
    <property type="project" value="InterPro"/>
</dbReference>
<evidence type="ECO:0000256" key="1">
    <source>
        <dbReference type="SAM" id="SignalP"/>
    </source>
</evidence>
<dbReference type="Gene3D" id="3.40.30.10">
    <property type="entry name" value="Glutaredoxin"/>
    <property type="match status" value="1"/>
</dbReference>
<dbReference type="CDD" id="cd02955">
    <property type="entry name" value="SSP411"/>
    <property type="match status" value="1"/>
</dbReference>
<dbReference type="SUPFAM" id="SSF48208">
    <property type="entry name" value="Six-hairpin glycosidases"/>
    <property type="match status" value="1"/>
</dbReference>
<dbReference type="Pfam" id="PF03190">
    <property type="entry name" value="Thioredox_DsbH"/>
    <property type="match status" value="1"/>
</dbReference>
<dbReference type="SUPFAM" id="SSF52833">
    <property type="entry name" value="Thioredoxin-like"/>
    <property type="match status" value="1"/>
</dbReference>
<organism evidence="3 4">
    <name type="scientific">Sulfurimonas crateris</name>
    <dbReference type="NCBI Taxonomy" id="2574727"/>
    <lineage>
        <taxon>Bacteria</taxon>
        <taxon>Pseudomonadati</taxon>
        <taxon>Campylobacterota</taxon>
        <taxon>Epsilonproteobacteria</taxon>
        <taxon>Campylobacterales</taxon>
        <taxon>Sulfurimonadaceae</taxon>
        <taxon>Sulfurimonas</taxon>
    </lineage>
</organism>
<keyword evidence="4" id="KW-1185">Reference proteome</keyword>
<gene>
    <name evidence="3" type="ORF">FCU45_02155</name>
</gene>
<dbReference type="InterPro" id="IPR004879">
    <property type="entry name" value="Ssp411-like_TRX"/>
</dbReference>
<sequence length="668" mass="76627">MKIITLIFFLSFFVLFRESAAASNSLAKETSPYLLQHKDNPVDWHPWGEEAFLKAKKENKLIFLSIGYSTCHWCHVMAHESFENEHFAKLLNKYFISIKVDREELPHIDAYYQKVYATMNSKGGGWPLTIMMTADKKPFFSGTYVPLSAGYGSRGLMDIINSVATISHQKLAQMGEKVLLSVEQSQKFSNHKAQLMSGLANKTISDFKSYYDFNNSGFSNRPKFPEASKIILLLKLYEITKNKESLDMSLSALDAMAKGGIYDQIEGGFYRYTVDEKWQIPHFEKMLYTNGELLEAYSLAYKHTKNPLYKKIIDETIAQMDKRFQIGGVYMSASNADSKNREGKNEEGFYFVYEHDEAFEYLKKRGLKESVINAALGYLGITEDGNFEGHLSNPHITADVAPKALQRAKELLLEMRKTREYPFVDNKINTAWNALYIKGKFKAAIADKKYVMQAKKSLDALLEKMYVEGELYHQSVPNVKPTQKALLEDYAFLTSALFEAYQATLEQRYFKLYKEIVEKSITLFYREGRWLESNDGFVTYADISERAYASALAQQSINLLNYATVLADMKKFAMAKEIAELYSATINASPSSYPTATLASLMFEYEPIFIKSTKSNLDSFDANDIKYPFVYRYVYDADEYLACKINSCFSYDTEFEKVKKDIESLLKR</sequence>